<dbReference type="FunFam" id="1.20.1510.10:FF:000006">
    <property type="entry name" value="Divalent cation efflux transporter"/>
    <property type="match status" value="1"/>
</dbReference>
<dbReference type="InterPro" id="IPR027469">
    <property type="entry name" value="Cation_efflux_TMD_sf"/>
</dbReference>
<evidence type="ECO:0000256" key="7">
    <source>
        <dbReference type="SAM" id="Phobius"/>
    </source>
</evidence>
<feature type="transmembrane region" description="Helical" evidence="7">
    <location>
        <begin position="21"/>
        <end position="42"/>
    </location>
</feature>
<dbReference type="InterPro" id="IPR058533">
    <property type="entry name" value="Cation_efflux_TM"/>
</dbReference>
<sequence>MGKGDHRVNAYDNIKKGERGAWVSIAAYLVLSVSKLVSGYMFASSALLADGFNNLTDIVASAAVLIGLRISQKPPDSDHAYGHMRAETVAALIASFIMAVVGIQVLVEGFRSFFTGGKGTPDLMSAAVAAVCALAMLGVYRYNRNLARQIDSQALMAAAKDNLSDALVSVGAAVGIIGSQFGYPWLDTLAAIAVGIIICRTAWEIFKDSTHSLTDGFDENRLSDLKESIARTPGVEGIKDVKARIHGNHVLVDVVIEVDPELSVREGHHISDLIEEKMEKLHNIMSVHIHVEPRADHPKLGADQADRSPS</sequence>
<evidence type="ECO:0000313" key="13">
    <source>
        <dbReference type="Proteomes" id="UP000435177"/>
    </source>
</evidence>
<dbReference type="InterPro" id="IPR036837">
    <property type="entry name" value="Cation_efflux_CTD_sf"/>
</dbReference>
<feature type="domain" description="Cation efflux protein transmembrane" evidence="8">
    <location>
        <begin position="22"/>
        <end position="213"/>
    </location>
</feature>
<evidence type="ECO:0000313" key="10">
    <source>
        <dbReference type="EMBL" id="MUG66980.1"/>
    </source>
</evidence>
<dbReference type="GO" id="GO:0008324">
    <property type="term" value="F:monoatomic cation transmembrane transporter activity"/>
    <property type="evidence" value="ECO:0007669"/>
    <property type="project" value="InterPro"/>
</dbReference>
<dbReference type="Proteomes" id="UP000435177">
    <property type="component" value="Unassembled WGS sequence"/>
</dbReference>
<reference evidence="11 12" key="1">
    <citation type="submission" date="2017-07" db="EMBL/GenBank/DDBJ databases">
        <title>Isolation and whole genome analysis of endospore-forming bacteria from heroin.</title>
        <authorList>
            <person name="Kalinowski J."/>
            <person name="Ahrens B."/>
            <person name="Al-Dilaimi A."/>
            <person name="Winkler A."/>
            <person name="Wibberg D."/>
            <person name="Schleenbecker U."/>
            <person name="Ruckert C."/>
            <person name="Wolfel R."/>
            <person name="Grass G."/>
        </authorList>
    </citation>
    <scope>NUCLEOTIDE SEQUENCE [LARGE SCALE GENOMIC DNA]</scope>
    <source>
        <strain evidence="11 12">7537-G1</strain>
    </source>
</reference>
<protein>
    <submittedName>
        <fullName evidence="10 11">Transporter</fullName>
    </submittedName>
</protein>
<dbReference type="PANTHER" id="PTHR43840:SF50">
    <property type="entry name" value="MANGANESE EFFLUX SYSTEM PROTEIN MNES"/>
    <property type="match status" value="1"/>
</dbReference>
<proteinExistence type="inferred from homology"/>
<comment type="caution">
    <text evidence="11">The sequence shown here is derived from an EMBL/GenBank/DDBJ whole genome shotgun (WGS) entry which is preliminary data.</text>
</comment>
<dbReference type="Pfam" id="PF16916">
    <property type="entry name" value="ZT_dimer"/>
    <property type="match status" value="1"/>
</dbReference>
<dbReference type="OrthoDB" id="9806522at2"/>
<evidence type="ECO:0000313" key="11">
    <source>
        <dbReference type="EMBL" id="PAD74431.1"/>
    </source>
</evidence>
<dbReference type="InterPro" id="IPR002524">
    <property type="entry name" value="Cation_efflux"/>
</dbReference>
<keyword evidence="5 7" id="KW-1133">Transmembrane helix</keyword>
<organism evidence="11 12">
    <name type="scientific">Paenibacillus campinasensis</name>
    <dbReference type="NCBI Taxonomy" id="66347"/>
    <lineage>
        <taxon>Bacteria</taxon>
        <taxon>Bacillati</taxon>
        <taxon>Bacillota</taxon>
        <taxon>Bacilli</taxon>
        <taxon>Bacillales</taxon>
        <taxon>Paenibacillaceae</taxon>
        <taxon>Paenibacillus</taxon>
    </lineage>
</organism>
<feature type="transmembrane region" description="Helical" evidence="7">
    <location>
        <begin position="48"/>
        <end position="68"/>
    </location>
</feature>
<evidence type="ECO:0000259" key="8">
    <source>
        <dbReference type="Pfam" id="PF01545"/>
    </source>
</evidence>
<name>A0A268EMT6_9BACL</name>
<dbReference type="PANTHER" id="PTHR43840">
    <property type="entry name" value="MITOCHONDRIAL METAL TRANSPORTER 1-RELATED"/>
    <property type="match status" value="1"/>
</dbReference>
<dbReference type="SUPFAM" id="SSF161111">
    <property type="entry name" value="Cation efflux protein transmembrane domain-like"/>
    <property type="match status" value="1"/>
</dbReference>
<dbReference type="InterPro" id="IPR050291">
    <property type="entry name" value="CDF_Transporter"/>
</dbReference>
<comment type="subcellular location">
    <subcellularLocation>
        <location evidence="1">Membrane</location>
        <topology evidence="1">Multi-pass membrane protein</topology>
    </subcellularLocation>
</comment>
<dbReference type="AlphaFoldDB" id="A0A268EMT6"/>
<accession>A0A268EMT6</accession>
<dbReference type="Pfam" id="PF01545">
    <property type="entry name" value="Cation_efflux"/>
    <property type="match status" value="1"/>
</dbReference>
<evidence type="ECO:0000256" key="3">
    <source>
        <dbReference type="ARBA" id="ARBA00022448"/>
    </source>
</evidence>
<evidence type="ECO:0000256" key="4">
    <source>
        <dbReference type="ARBA" id="ARBA00022692"/>
    </source>
</evidence>
<dbReference type="Gene3D" id="3.30.70.1350">
    <property type="entry name" value="Cation efflux protein, cytoplasmic domain"/>
    <property type="match status" value="1"/>
</dbReference>
<feature type="domain" description="Cation efflux protein cytoplasmic" evidence="9">
    <location>
        <begin position="219"/>
        <end position="293"/>
    </location>
</feature>
<dbReference type="EMBL" id="NPBY01000057">
    <property type="protein sequence ID" value="PAD74431.1"/>
    <property type="molecule type" value="Genomic_DNA"/>
</dbReference>
<evidence type="ECO:0000256" key="1">
    <source>
        <dbReference type="ARBA" id="ARBA00004141"/>
    </source>
</evidence>
<dbReference type="InterPro" id="IPR027470">
    <property type="entry name" value="Cation_efflux_CTD"/>
</dbReference>
<gene>
    <name evidence="11" type="ORF">CHH67_17945</name>
    <name evidence="10" type="ORF">GNP94_13300</name>
</gene>
<evidence type="ECO:0000313" key="12">
    <source>
        <dbReference type="Proteomes" id="UP000215596"/>
    </source>
</evidence>
<evidence type="ECO:0000256" key="6">
    <source>
        <dbReference type="ARBA" id="ARBA00023136"/>
    </source>
</evidence>
<keyword evidence="13" id="KW-1185">Reference proteome</keyword>
<keyword evidence="3" id="KW-0813">Transport</keyword>
<dbReference type="GO" id="GO:0016020">
    <property type="term" value="C:membrane"/>
    <property type="evidence" value="ECO:0007669"/>
    <property type="project" value="UniProtKB-SubCell"/>
</dbReference>
<keyword evidence="4 7" id="KW-0812">Transmembrane</keyword>
<evidence type="ECO:0000256" key="5">
    <source>
        <dbReference type="ARBA" id="ARBA00022989"/>
    </source>
</evidence>
<evidence type="ECO:0000256" key="2">
    <source>
        <dbReference type="ARBA" id="ARBA00008114"/>
    </source>
</evidence>
<feature type="transmembrane region" description="Helical" evidence="7">
    <location>
        <begin position="123"/>
        <end position="142"/>
    </location>
</feature>
<feature type="transmembrane region" description="Helical" evidence="7">
    <location>
        <begin position="89"/>
        <end position="107"/>
    </location>
</feature>
<reference evidence="10 13" key="2">
    <citation type="submission" date="2019-11" db="EMBL/GenBank/DDBJ databases">
        <title>Draft genome sequences of five Paenibacillus species of dairy origin.</title>
        <authorList>
            <person name="Olajide A.M."/>
            <person name="Chen S."/>
            <person name="Lapointe G."/>
        </authorList>
    </citation>
    <scope>NUCLEOTIDE SEQUENCE [LARGE SCALE GENOMIC DNA]</scope>
    <source>
        <strain evidence="10 13">3CS1</strain>
    </source>
</reference>
<dbReference type="NCBIfam" id="TIGR01297">
    <property type="entry name" value="CDF"/>
    <property type="match status" value="1"/>
</dbReference>
<dbReference type="SUPFAM" id="SSF160240">
    <property type="entry name" value="Cation efflux protein cytoplasmic domain-like"/>
    <property type="match status" value="1"/>
</dbReference>
<comment type="similarity">
    <text evidence="2">Belongs to the cation diffusion facilitator (CDF) transporter (TC 2.A.4) family.</text>
</comment>
<evidence type="ECO:0000259" key="9">
    <source>
        <dbReference type="Pfam" id="PF16916"/>
    </source>
</evidence>
<dbReference type="Gene3D" id="1.20.1510.10">
    <property type="entry name" value="Cation efflux protein transmembrane domain"/>
    <property type="match status" value="1"/>
</dbReference>
<dbReference type="Proteomes" id="UP000215596">
    <property type="component" value="Unassembled WGS sequence"/>
</dbReference>
<keyword evidence="6 7" id="KW-0472">Membrane</keyword>
<dbReference type="EMBL" id="WOAA01000010">
    <property type="protein sequence ID" value="MUG66980.1"/>
    <property type="molecule type" value="Genomic_DNA"/>
</dbReference>